<dbReference type="GO" id="GO:0043386">
    <property type="term" value="P:mycotoxin biosynthetic process"/>
    <property type="evidence" value="ECO:0007669"/>
    <property type="project" value="UniProtKB-ARBA"/>
</dbReference>
<dbReference type="GO" id="GO:0016705">
    <property type="term" value="F:oxidoreductase activity, acting on paired donors, with incorporation or reduction of molecular oxygen"/>
    <property type="evidence" value="ECO:0007669"/>
    <property type="project" value="InterPro"/>
</dbReference>
<evidence type="ECO:0000256" key="2">
    <source>
        <dbReference type="ARBA" id="ARBA00010617"/>
    </source>
</evidence>
<dbReference type="SUPFAM" id="SSF48264">
    <property type="entry name" value="Cytochrome P450"/>
    <property type="match status" value="1"/>
</dbReference>
<comment type="similarity">
    <text evidence="2">Belongs to the cytochrome P450 family.</text>
</comment>
<gene>
    <name evidence="7" type="ORF">PSALAMII_LOCUS8383</name>
</gene>
<keyword evidence="4" id="KW-0560">Oxidoreductase</keyword>
<dbReference type="Proteomes" id="UP001152646">
    <property type="component" value="Unassembled WGS sequence"/>
</dbReference>
<dbReference type="GO" id="GO:0004497">
    <property type="term" value="F:monooxygenase activity"/>
    <property type="evidence" value="ECO:0007669"/>
    <property type="project" value="UniProtKB-KW"/>
</dbReference>
<keyword evidence="5" id="KW-0408">Iron</keyword>
<keyword evidence="3" id="KW-0479">Metal-binding</keyword>
<dbReference type="InterPro" id="IPR001128">
    <property type="entry name" value="Cyt_P450"/>
</dbReference>
<protein>
    <submittedName>
        <fullName evidence="7">Uncharacterized protein</fullName>
    </submittedName>
</protein>
<evidence type="ECO:0000256" key="3">
    <source>
        <dbReference type="ARBA" id="ARBA00022723"/>
    </source>
</evidence>
<evidence type="ECO:0000256" key="5">
    <source>
        <dbReference type="ARBA" id="ARBA00023004"/>
    </source>
</evidence>
<evidence type="ECO:0000256" key="1">
    <source>
        <dbReference type="ARBA" id="ARBA00001971"/>
    </source>
</evidence>
<dbReference type="PANTHER" id="PTHR24305">
    <property type="entry name" value="CYTOCHROME P450"/>
    <property type="match status" value="1"/>
</dbReference>
<dbReference type="InterPro" id="IPR050121">
    <property type="entry name" value="Cytochrome_P450_monoxygenase"/>
</dbReference>
<evidence type="ECO:0000313" key="8">
    <source>
        <dbReference type="Proteomes" id="UP001152646"/>
    </source>
</evidence>
<accession>A0A9W4NRY1</accession>
<dbReference type="Pfam" id="PF00067">
    <property type="entry name" value="p450"/>
    <property type="match status" value="1"/>
</dbReference>
<dbReference type="PRINTS" id="PR00463">
    <property type="entry name" value="EP450I"/>
</dbReference>
<comment type="cofactor">
    <cofactor evidence="1">
        <name>heme</name>
        <dbReference type="ChEBI" id="CHEBI:30413"/>
    </cofactor>
</comment>
<evidence type="ECO:0000256" key="4">
    <source>
        <dbReference type="ARBA" id="ARBA00023002"/>
    </source>
</evidence>
<sequence length="164" mass="19156">MVLFFYLFQGSFLQKASNDTLISDTTSSTITHLLFHLARDRELSTKLQQELDKLPRLHDRDLISIELLDAVIFETLRLHPATPAGLSRTTSENGLMVNDTYIPYDVVVTVPLYTLFRDERSFERPHEFIPERWTESPELVKDRSVFIPFLIGETLLCDVYWEYL</sequence>
<dbReference type="OrthoDB" id="4363361at2759"/>
<dbReference type="GO" id="GO:0020037">
    <property type="term" value="F:heme binding"/>
    <property type="evidence" value="ECO:0007669"/>
    <property type="project" value="InterPro"/>
</dbReference>
<dbReference type="GO" id="GO:0005506">
    <property type="term" value="F:iron ion binding"/>
    <property type="evidence" value="ECO:0007669"/>
    <property type="project" value="InterPro"/>
</dbReference>
<dbReference type="AlphaFoldDB" id="A0A9W4NRY1"/>
<proteinExistence type="inferred from homology"/>
<dbReference type="InterPro" id="IPR036396">
    <property type="entry name" value="Cyt_P450_sf"/>
</dbReference>
<keyword evidence="6" id="KW-0503">Monooxygenase</keyword>
<evidence type="ECO:0000256" key="6">
    <source>
        <dbReference type="ARBA" id="ARBA00023033"/>
    </source>
</evidence>
<evidence type="ECO:0000313" key="7">
    <source>
        <dbReference type="EMBL" id="CAG8403544.1"/>
    </source>
</evidence>
<reference evidence="7" key="1">
    <citation type="submission" date="2021-07" db="EMBL/GenBank/DDBJ databases">
        <authorList>
            <person name="Branca A.L. A."/>
        </authorList>
    </citation>
    <scope>NUCLEOTIDE SEQUENCE</scope>
</reference>
<organism evidence="7 8">
    <name type="scientific">Penicillium salamii</name>
    <dbReference type="NCBI Taxonomy" id="1612424"/>
    <lineage>
        <taxon>Eukaryota</taxon>
        <taxon>Fungi</taxon>
        <taxon>Dikarya</taxon>
        <taxon>Ascomycota</taxon>
        <taxon>Pezizomycotina</taxon>
        <taxon>Eurotiomycetes</taxon>
        <taxon>Eurotiomycetidae</taxon>
        <taxon>Eurotiales</taxon>
        <taxon>Aspergillaceae</taxon>
        <taxon>Penicillium</taxon>
    </lineage>
</organism>
<dbReference type="PANTHER" id="PTHR24305:SF187">
    <property type="entry name" value="P450, PUTATIVE (EUROFUNG)-RELATED"/>
    <property type="match status" value="1"/>
</dbReference>
<dbReference type="EMBL" id="CAJVPA010000207">
    <property type="protein sequence ID" value="CAG8403544.1"/>
    <property type="molecule type" value="Genomic_DNA"/>
</dbReference>
<dbReference type="Gene3D" id="1.10.630.10">
    <property type="entry name" value="Cytochrome P450"/>
    <property type="match status" value="1"/>
</dbReference>
<dbReference type="InterPro" id="IPR002401">
    <property type="entry name" value="Cyt_P450_E_grp-I"/>
</dbReference>
<comment type="caution">
    <text evidence="7">The sequence shown here is derived from an EMBL/GenBank/DDBJ whole genome shotgun (WGS) entry which is preliminary data.</text>
</comment>
<name>A0A9W4NRY1_9EURO</name>